<gene>
    <name evidence="2" type="ORF">GCM10018793_27800</name>
</gene>
<name>A0A919G597_9ACTN</name>
<dbReference type="EMBL" id="BNCD01000007">
    <property type="protein sequence ID" value="GHH78126.1"/>
    <property type="molecule type" value="Genomic_DNA"/>
</dbReference>
<dbReference type="Proteomes" id="UP000603708">
    <property type="component" value="Unassembled WGS sequence"/>
</dbReference>
<evidence type="ECO:0000256" key="1">
    <source>
        <dbReference type="SAM" id="MobiDB-lite"/>
    </source>
</evidence>
<dbReference type="AlphaFoldDB" id="A0A919G597"/>
<feature type="compositionally biased region" description="Low complexity" evidence="1">
    <location>
        <begin position="10"/>
        <end position="38"/>
    </location>
</feature>
<accession>A0A919G597</accession>
<proteinExistence type="predicted"/>
<organism evidence="2 3">
    <name type="scientific">Streptomyces sulfonofaciens</name>
    <dbReference type="NCBI Taxonomy" id="68272"/>
    <lineage>
        <taxon>Bacteria</taxon>
        <taxon>Bacillati</taxon>
        <taxon>Actinomycetota</taxon>
        <taxon>Actinomycetes</taxon>
        <taxon>Kitasatosporales</taxon>
        <taxon>Streptomycetaceae</taxon>
        <taxon>Streptomyces</taxon>
    </lineage>
</organism>
<dbReference type="RefSeq" id="WP_189932184.1">
    <property type="nucleotide sequence ID" value="NZ_BNCD01000007.1"/>
</dbReference>
<keyword evidence="3" id="KW-1185">Reference proteome</keyword>
<protein>
    <submittedName>
        <fullName evidence="2">Uncharacterized protein</fullName>
    </submittedName>
</protein>
<evidence type="ECO:0000313" key="3">
    <source>
        <dbReference type="Proteomes" id="UP000603708"/>
    </source>
</evidence>
<reference evidence="2" key="2">
    <citation type="submission" date="2020-09" db="EMBL/GenBank/DDBJ databases">
        <authorList>
            <person name="Sun Q."/>
            <person name="Ohkuma M."/>
        </authorList>
    </citation>
    <scope>NUCLEOTIDE SEQUENCE</scope>
    <source>
        <strain evidence="2">JCM 5069</strain>
    </source>
</reference>
<feature type="region of interest" description="Disordered" evidence="1">
    <location>
        <begin position="1"/>
        <end position="38"/>
    </location>
</feature>
<sequence>MNPPDDARPHGAAPEGGAAAGPPTGSGSDAAAAGTPDPADLAADAAYAHETAVRRADAALRTYTLSEDGWRAGPSATLQRVLADLLHWCDDTQRDFDAVLGRARALHGTERRTDG</sequence>
<reference evidence="2" key="1">
    <citation type="journal article" date="2014" name="Int. J. Syst. Evol. Microbiol.">
        <title>Complete genome sequence of Corynebacterium casei LMG S-19264T (=DSM 44701T), isolated from a smear-ripened cheese.</title>
        <authorList>
            <consortium name="US DOE Joint Genome Institute (JGI-PGF)"/>
            <person name="Walter F."/>
            <person name="Albersmeier A."/>
            <person name="Kalinowski J."/>
            <person name="Ruckert C."/>
        </authorList>
    </citation>
    <scope>NUCLEOTIDE SEQUENCE</scope>
    <source>
        <strain evidence="2">JCM 5069</strain>
    </source>
</reference>
<evidence type="ECO:0000313" key="2">
    <source>
        <dbReference type="EMBL" id="GHH78126.1"/>
    </source>
</evidence>
<comment type="caution">
    <text evidence="2">The sequence shown here is derived from an EMBL/GenBank/DDBJ whole genome shotgun (WGS) entry which is preliminary data.</text>
</comment>